<feature type="domain" description="Zn(2)-C6 fungal-type" evidence="2">
    <location>
        <begin position="303"/>
        <end position="338"/>
    </location>
</feature>
<dbReference type="InterPro" id="IPR001138">
    <property type="entry name" value="Zn2Cys6_DnaBD"/>
</dbReference>
<dbReference type="CDD" id="cd00067">
    <property type="entry name" value="GAL4"/>
    <property type="match status" value="1"/>
</dbReference>
<protein>
    <recommendedName>
        <fullName evidence="2">Zn(2)-C6 fungal-type domain-containing protein</fullName>
    </recommendedName>
</protein>
<accession>A0A067TAG4</accession>
<evidence type="ECO:0000313" key="4">
    <source>
        <dbReference type="Proteomes" id="UP000027222"/>
    </source>
</evidence>
<evidence type="ECO:0000259" key="2">
    <source>
        <dbReference type="PROSITE" id="PS50048"/>
    </source>
</evidence>
<name>A0A067TAG4_GALM3</name>
<dbReference type="GO" id="GO:0000981">
    <property type="term" value="F:DNA-binding transcription factor activity, RNA polymerase II-specific"/>
    <property type="evidence" value="ECO:0007669"/>
    <property type="project" value="InterPro"/>
</dbReference>
<sequence length="378" mass="40811">MSQPLSSFEQTVLDTEEQFYATFPAAIPAAQDVNGVFGGPYLQYDAGSGYTAVGETPQSRAHNLSIFDPTHSLHYDYPSLSEDLAWRNTRPLTFGPTAQNSGPLLTSPNQHYSPMGIVSYAEPSTSTAHQIIPSLQPSTAYARPEQTSHKYGQYLDFKPTLSASTSNAILRSPIDAPNGIAFLPPDSPSDGAAASPRSDFEEIRTAIPIQDALIVNRLQVQPSVTVGGQEITNAGGTVGNISSPNPSRASNRQARSFSQHPSQGDNVLRGIPWNSPHSGTPRPSMRLSPLPTKRQLEKKPPLACLFCRGRKIACGPPLPGSTDKTCNQCQRRSLRCEYPSESRRGMRKKKTADPIDQFDKSPGTSLSSSTETTGSEIP</sequence>
<dbReference type="OrthoDB" id="39175at2759"/>
<dbReference type="STRING" id="685588.A0A067TAG4"/>
<dbReference type="EMBL" id="KL142380">
    <property type="protein sequence ID" value="KDR75943.1"/>
    <property type="molecule type" value="Genomic_DNA"/>
</dbReference>
<dbReference type="AlphaFoldDB" id="A0A067TAG4"/>
<evidence type="ECO:0000256" key="1">
    <source>
        <dbReference type="SAM" id="MobiDB-lite"/>
    </source>
</evidence>
<dbReference type="Gene3D" id="4.10.240.10">
    <property type="entry name" value="Zn(2)-C6 fungal-type DNA-binding domain"/>
    <property type="match status" value="1"/>
</dbReference>
<feature type="compositionally biased region" description="Low complexity" evidence="1">
    <location>
        <begin position="361"/>
        <end position="378"/>
    </location>
</feature>
<feature type="region of interest" description="Disordered" evidence="1">
    <location>
        <begin position="337"/>
        <end position="378"/>
    </location>
</feature>
<reference evidence="4" key="1">
    <citation type="journal article" date="2014" name="Proc. Natl. Acad. Sci. U.S.A.">
        <title>Extensive sampling of basidiomycete genomes demonstrates inadequacy of the white-rot/brown-rot paradigm for wood decay fungi.</title>
        <authorList>
            <person name="Riley R."/>
            <person name="Salamov A.A."/>
            <person name="Brown D.W."/>
            <person name="Nagy L.G."/>
            <person name="Floudas D."/>
            <person name="Held B.W."/>
            <person name="Levasseur A."/>
            <person name="Lombard V."/>
            <person name="Morin E."/>
            <person name="Otillar R."/>
            <person name="Lindquist E.A."/>
            <person name="Sun H."/>
            <person name="LaButti K.M."/>
            <person name="Schmutz J."/>
            <person name="Jabbour D."/>
            <person name="Luo H."/>
            <person name="Baker S.E."/>
            <person name="Pisabarro A.G."/>
            <person name="Walton J.D."/>
            <person name="Blanchette R.A."/>
            <person name="Henrissat B."/>
            <person name="Martin F."/>
            <person name="Cullen D."/>
            <person name="Hibbett D.S."/>
            <person name="Grigoriev I.V."/>
        </authorList>
    </citation>
    <scope>NUCLEOTIDE SEQUENCE [LARGE SCALE GENOMIC DNA]</scope>
    <source>
        <strain evidence="4">CBS 339.88</strain>
    </source>
</reference>
<evidence type="ECO:0000313" key="3">
    <source>
        <dbReference type="EMBL" id="KDR75943.1"/>
    </source>
</evidence>
<dbReference type="SUPFAM" id="SSF57701">
    <property type="entry name" value="Zn2/Cys6 DNA-binding domain"/>
    <property type="match status" value="1"/>
</dbReference>
<dbReference type="PROSITE" id="PS00463">
    <property type="entry name" value="ZN2_CY6_FUNGAL_1"/>
    <property type="match status" value="1"/>
</dbReference>
<dbReference type="GO" id="GO:0008270">
    <property type="term" value="F:zinc ion binding"/>
    <property type="evidence" value="ECO:0007669"/>
    <property type="project" value="InterPro"/>
</dbReference>
<organism evidence="3 4">
    <name type="scientific">Galerina marginata (strain CBS 339.88)</name>
    <dbReference type="NCBI Taxonomy" id="685588"/>
    <lineage>
        <taxon>Eukaryota</taxon>
        <taxon>Fungi</taxon>
        <taxon>Dikarya</taxon>
        <taxon>Basidiomycota</taxon>
        <taxon>Agaricomycotina</taxon>
        <taxon>Agaricomycetes</taxon>
        <taxon>Agaricomycetidae</taxon>
        <taxon>Agaricales</taxon>
        <taxon>Agaricineae</taxon>
        <taxon>Strophariaceae</taxon>
        <taxon>Galerina</taxon>
    </lineage>
</organism>
<feature type="region of interest" description="Disordered" evidence="1">
    <location>
        <begin position="234"/>
        <end position="295"/>
    </location>
</feature>
<dbReference type="HOGENOM" id="CLU_771764_0_0_1"/>
<dbReference type="InterPro" id="IPR036864">
    <property type="entry name" value="Zn2-C6_fun-type_DNA-bd_sf"/>
</dbReference>
<keyword evidence="4" id="KW-1185">Reference proteome</keyword>
<dbReference type="PROSITE" id="PS50048">
    <property type="entry name" value="ZN2_CY6_FUNGAL_2"/>
    <property type="match status" value="1"/>
</dbReference>
<gene>
    <name evidence="3" type="ORF">GALMADRAFT_248753</name>
</gene>
<feature type="compositionally biased region" description="Polar residues" evidence="1">
    <location>
        <begin position="234"/>
        <end position="265"/>
    </location>
</feature>
<dbReference type="SMART" id="SM00066">
    <property type="entry name" value="GAL4"/>
    <property type="match status" value="1"/>
</dbReference>
<proteinExistence type="predicted"/>
<dbReference type="Proteomes" id="UP000027222">
    <property type="component" value="Unassembled WGS sequence"/>
</dbReference>